<dbReference type="PANTHER" id="PTHR33734:SF22">
    <property type="entry name" value="MEMBRANE-BOUND LYTIC MUREIN TRANSGLYCOSYLASE D"/>
    <property type="match status" value="1"/>
</dbReference>
<dbReference type="Gene3D" id="3.10.350.10">
    <property type="entry name" value="LysM domain"/>
    <property type="match status" value="3"/>
</dbReference>
<accession>A0ABR9QFP1</accession>
<dbReference type="Proteomes" id="UP001516662">
    <property type="component" value="Unassembled WGS sequence"/>
</dbReference>
<dbReference type="SMART" id="SM00257">
    <property type="entry name" value="LysM"/>
    <property type="match status" value="3"/>
</dbReference>
<dbReference type="InterPro" id="IPR018392">
    <property type="entry name" value="LysM"/>
</dbReference>
<dbReference type="PANTHER" id="PTHR33734">
    <property type="entry name" value="LYSM DOMAIN-CONTAINING GPI-ANCHORED PROTEIN 2"/>
    <property type="match status" value="1"/>
</dbReference>
<reference evidence="2 3" key="1">
    <citation type="submission" date="2020-10" db="EMBL/GenBank/DDBJ databases">
        <title>Bacillus sp. HD4P25, an endophyte from a halophyte.</title>
        <authorList>
            <person name="Sun J.-Q."/>
        </authorList>
    </citation>
    <scope>NUCLEOTIDE SEQUENCE [LARGE SCALE GENOMIC DNA]</scope>
    <source>
        <strain evidence="2 3">YIM 93174</strain>
    </source>
</reference>
<feature type="domain" description="LysM" evidence="1">
    <location>
        <begin position="13"/>
        <end position="57"/>
    </location>
</feature>
<comment type="caution">
    <text evidence="2">The sequence shown here is derived from an EMBL/GenBank/DDBJ whole genome shotgun (WGS) entry which is preliminary data.</text>
</comment>
<organism evidence="2 3">
    <name type="scientific">Litchfieldia luteola</name>
    <dbReference type="NCBI Taxonomy" id="682179"/>
    <lineage>
        <taxon>Bacteria</taxon>
        <taxon>Bacillati</taxon>
        <taxon>Bacillota</taxon>
        <taxon>Bacilli</taxon>
        <taxon>Bacillales</taxon>
        <taxon>Bacillaceae</taxon>
        <taxon>Litchfieldia</taxon>
    </lineage>
</organism>
<proteinExistence type="predicted"/>
<dbReference type="Pfam" id="PF01476">
    <property type="entry name" value="LysM"/>
    <property type="match status" value="3"/>
</dbReference>
<dbReference type="CDD" id="cd00118">
    <property type="entry name" value="LysM"/>
    <property type="match status" value="3"/>
</dbReference>
<dbReference type="EMBL" id="JADCLJ010000008">
    <property type="protein sequence ID" value="MBE4907315.1"/>
    <property type="molecule type" value="Genomic_DNA"/>
</dbReference>
<dbReference type="SUPFAM" id="SSF54106">
    <property type="entry name" value="LysM domain"/>
    <property type="match status" value="3"/>
</dbReference>
<gene>
    <name evidence="2" type="ORF">IMZ08_04475</name>
</gene>
<protein>
    <submittedName>
        <fullName evidence="2">LysM peptidoglycan-binding domain-containing protein</fullName>
    </submittedName>
</protein>
<feature type="domain" description="LysM" evidence="1">
    <location>
        <begin position="70"/>
        <end position="114"/>
    </location>
</feature>
<sequence>MPNYSKSCLPGLTPYQVKEGETIYQIVQQFRIPLEAIKDANPTVDVEELAVGETICLPRQENFPSCSNGKFYFIQEGDSYYRIAHYFSIPLDYLLQANPNTNPNNLQIGQAICVPTESPFAYCPPGTTPYQLKQGDSFYKLSQVFNVSLESIIQLNPQANPFQLTIGQYVCLPFDWKYFFDQSHRIAFMHPRGWSKVYTSPIRYEGESGYFEVSSIIAAPPSEPSNVAPLKEVCESYAHDKFDSYGSNPEIVDMTIDGQQACLILPSSDQSDDYNNKASLIVKFPKPYVIGDSLSHYLFIVANKKKIRGIANTMKLLNVEKDQTLSKTQAENLVRRALGLANHPEVYIKYDHTVNDQYLIHVFDIVDNHTATRGWYLVHPMTGAITNYM</sequence>
<feature type="domain" description="LysM" evidence="1">
    <location>
        <begin position="128"/>
        <end position="172"/>
    </location>
</feature>
<evidence type="ECO:0000313" key="3">
    <source>
        <dbReference type="Proteomes" id="UP001516662"/>
    </source>
</evidence>
<evidence type="ECO:0000313" key="2">
    <source>
        <dbReference type="EMBL" id="MBE4907315.1"/>
    </source>
</evidence>
<name>A0ABR9QFP1_9BACI</name>
<keyword evidence="3" id="KW-1185">Reference proteome</keyword>
<dbReference type="RefSeq" id="WP_193534802.1">
    <property type="nucleotide sequence ID" value="NZ_JADCLJ010000008.1"/>
</dbReference>
<evidence type="ECO:0000259" key="1">
    <source>
        <dbReference type="PROSITE" id="PS51782"/>
    </source>
</evidence>
<dbReference type="PROSITE" id="PS51782">
    <property type="entry name" value="LYSM"/>
    <property type="match status" value="3"/>
</dbReference>
<dbReference type="InterPro" id="IPR036779">
    <property type="entry name" value="LysM_dom_sf"/>
</dbReference>